<gene>
    <name evidence="2" type="ORF">KKR91_10510</name>
</gene>
<protein>
    <submittedName>
        <fullName evidence="2">Alpha/beta fold hydrolase</fullName>
    </submittedName>
</protein>
<evidence type="ECO:0000313" key="3">
    <source>
        <dbReference type="Proteomes" id="UP000676885"/>
    </source>
</evidence>
<reference evidence="2 3" key="1">
    <citation type="submission" date="2021-05" db="EMBL/GenBank/DDBJ databases">
        <title>Novel species in genus Arthrobacter.</title>
        <authorList>
            <person name="Zhang G."/>
        </authorList>
    </citation>
    <scope>NUCLEOTIDE SEQUENCE [LARGE SCALE GENOMIC DNA]</scope>
    <source>
        <strain evidence="3">zg-ZUI227</strain>
    </source>
</reference>
<dbReference type="KEGG" id="ajg:KKR91_10510"/>
<keyword evidence="2" id="KW-0378">Hydrolase</keyword>
<dbReference type="InterPro" id="IPR050228">
    <property type="entry name" value="Carboxylesterase_BioH"/>
</dbReference>
<accession>A0A975M3M5</accession>
<dbReference type="AlphaFoldDB" id="A0A975M3M5"/>
<evidence type="ECO:0000259" key="1">
    <source>
        <dbReference type="Pfam" id="PF12697"/>
    </source>
</evidence>
<dbReference type="GO" id="GO:0016787">
    <property type="term" value="F:hydrolase activity"/>
    <property type="evidence" value="ECO:0007669"/>
    <property type="project" value="UniProtKB-KW"/>
</dbReference>
<dbReference type="InterPro" id="IPR000073">
    <property type="entry name" value="AB_hydrolase_1"/>
</dbReference>
<organism evidence="2 3">
    <name type="scientific">Arthrobacter jiangjiafuii</name>
    <dbReference type="NCBI Taxonomy" id="2817475"/>
    <lineage>
        <taxon>Bacteria</taxon>
        <taxon>Bacillati</taxon>
        <taxon>Actinomycetota</taxon>
        <taxon>Actinomycetes</taxon>
        <taxon>Micrococcales</taxon>
        <taxon>Micrococcaceae</taxon>
        <taxon>Arthrobacter</taxon>
    </lineage>
</organism>
<sequence>MSPVGSLPARYPFTDSGTGERDDPLPVVFIHGLWLHASSWDAWIELFRDRGYDAMAPGWPGEPGSLTAANAFPGPMARTGVGEALAHYEGFIAGLRRPPVLVGHGLGGLLAQQLLAGGMAAGAAAISPIRFRGVLRPAPAQLRSALPVLWNPLNRRRILRQSPQHFHRDVANTVSERESNDLHATCVMPAPGRPLFQSAAANLNPFSPVRVDTAAARGPLLLAGASEDRTVPASVVRAAARRYRSSASSTEYAEIGGSGHSLVIDHGWRITAETVLAFLSRHGLTPEAEDR</sequence>
<keyword evidence="3" id="KW-1185">Reference proteome</keyword>
<dbReference type="EMBL" id="CP076022">
    <property type="protein sequence ID" value="QWC08964.1"/>
    <property type="molecule type" value="Genomic_DNA"/>
</dbReference>
<dbReference type="PANTHER" id="PTHR43194:SF2">
    <property type="entry name" value="PEROXISOMAL MEMBRANE PROTEIN LPX1"/>
    <property type="match status" value="1"/>
</dbReference>
<proteinExistence type="predicted"/>
<dbReference type="SUPFAM" id="SSF53474">
    <property type="entry name" value="alpha/beta-Hydrolases"/>
    <property type="match status" value="1"/>
</dbReference>
<dbReference type="PANTHER" id="PTHR43194">
    <property type="entry name" value="HYDROLASE ALPHA/BETA FOLD FAMILY"/>
    <property type="match status" value="1"/>
</dbReference>
<name>A0A975M3M5_9MICC</name>
<feature type="domain" description="AB hydrolase-1" evidence="1">
    <location>
        <begin position="27"/>
        <end position="267"/>
    </location>
</feature>
<dbReference type="RefSeq" id="WP_210229351.1">
    <property type="nucleotide sequence ID" value="NZ_CP076022.1"/>
</dbReference>
<dbReference type="InterPro" id="IPR029058">
    <property type="entry name" value="AB_hydrolase_fold"/>
</dbReference>
<dbReference type="Pfam" id="PF12697">
    <property type="entry name" value="Abhydrolase_6"/>
    <property type="match status" value="1"/>
</dbReference>
<dbReference type="Gene3D" id="3.40.50.1820">
    <property type="entry name" value="alpha/beta hydrolase"/>
    <property type="match status" value="1"/>
</dbReference>
<dbReference type="Proteomes" id="UP000676885">
    <property type="component" value="Chromosome"/>
</dbReference>
<evidence type="ECO:0000313" key="2">
    <source>
        <dbReference type="EMBL" id="QWC08964.1"/>
    </source>
</evidence>